<name>X1TEB6_9ZZZZ</name>
<evidence type="ECO:0000313" key="2">
    <source>
        <dbReference type="EMBL" id="GAI78379.1"/>
    </source>
</evidence>
<comment type="caution">
    <text evidence="2">The sequence shown here is derived from an EMBL/GenBank/DDBJ whole genome shotgun (WGS) entry which is preliminary data.</text>
</comment>
<feature type="region of interest" description="Disordered" evidence="1">
    <location>
        <begin position="84"/>
        <end position="107"/>
    </location>
</feature>
<evidence type="ECO:0000256" key="1">
    <source>
        <dbReference type="SAM" id="MobiDB-lite"/>
    </source>
</evidence>
<dbReference type="EMBL" id="BARW01010608">
    <property type="protein sequence ID" value="GAI78379.1"/>
    <property type="molecule type" value="Genomic_DNA"/>
</dbReference>
<accession>X1TEB6</accession>
<protein>
    <submittedName>
        <fullName evidence="2">Uncharacterized protein</fullName>
    </submittedName>
</protein>
<dbReference type="AlphaFoldDB" id="X1TEB6"/>
<reference evidence="2" key="1">
    <citation type="journal article" date="2014" name="Front. Microbiol.">
        <title>High frequency of phylogenetically diverse reductive dehalogenase-homologous genes in deep subseafloor sedimentary metagenomes.</title>
        <authorList>
            <person name="Kawai M."/>
            <person name="Futagami T."/>
            <person name="Toyoda A."/>
            <person name="Takaki Y."/>
            <person name="Nishi S."/>
            <person name="Hori S."/>
            <person name="Arai W."/>
            <person name="Tsubouchi T."/>
            <person name="Morono Y."/>
            <person name="Uchiyama I."/>
            <person name="Ito T."/>
            <person name="Fujiyama A."/>
            <person name="Inagaki F."/>
            <person name="Takami H."/>
        </authorList>
    </citation>
    <scope>NUCLEOTIDE SEQUENCE</scope>
    <source>
        <strain evidence="2">Expedition CK06-06</strain>
    </source>
</reference>
<sequence>MKHKCPAELNSRVVRINLGDYLLLAGISRRAEVTMAEAFHRLIEHQAQLPLPELRVTSEPTFRVTGMPAIRVEPVTAAYRAEPKTATATNGSKAAAFRIKPKGARHD</sequence>
<proteinExistence type="predicted"/>
<organism evidence="2">
    <name type="scientific">marine sediment metagenome</name>
    <dbReference type="NCBI Taxonomy" id="412755"/>
    <lineage>
        <taxon>unclassified sequences</taxon>
        <taxon>metagenomes</taxon>
        <taxon>ecological metagenomes</taxon>
    </lineage>
</organism>
<gene>
    <name evidence="2" type="ORF">S12H4_20818</name>
</gene>